<proteinExistence type="predicted"/>
<sequence length="75" mass="8756">MYRVDLVAMDANRVWEIPWKGVTGNHDILIPRLDLGYYMRSFEDFIADAYKSTIMVKDSSFVLPQVMVRAIKRDS</sequence>
<protein>
    <submittedName>
        <fullName evidence="1">Uncharacterized protein</fullName>
    </submittedName>
</protein>
<gene>
    <name evidence="1" type="ORF">BHM03_00019169</name>
</gene>
<dbReference type="AlphaFoldDB" id="A0A445MFP7"/>
<name>A0A445MFP7_ENSVE</name>
<reference evidence="1" key="1">
    <citation type="journal article" date="2018" name="Data Brief">
        <title>Genome sequence data from 17 accessions of Ensete ventricosum, a staple food crop for millions in Ethiopia.</title>
        <authorList>
            <person name="Yemataw Z."/>
            <person name="Muzemil S."/>
            <person name="Ambachew D."/>
            <person name="Tripathi L."/>
            <person name="Tesfaye K."/>
            <person name="Chala A."/>
            <person name="Farbos A."/>
            <person name="O'Neill P."/>
            <person name="Moore K."/>
            <person name="Grant M."/>
            <person name="Studholme D.J."/>
        </authorList>
    </citation>
    <scope>NUCLEOTIDE SEQUENCE [LARGE SCALE GENOMIC DNA]</scope>
    <source>
        <tissue evidence="1">Leaf</tissue>
    </source>
</reference>
<dbReference type="EMBL" id="KV875805">
    <property type="protein sequence ID" value="RZR73016.1"/>
    <property type="molecule type" value="Genomic_DNA"/>
</dbReference>
<evidence type="ECO:0000313" key="1">
    <source>
        <dbReference type="EMBL" id="RZR73016.1"/>
    </source>
</evidence>
<accession>A0A445MFP7</accession>
<organism evidence="1">
    <name type="scientific">Ensete ventricosum</name>
    <name type="common">Abyssinian banana</name>
    <name type="synonym">Musa ensete</name>
    <dbReference type="NCBI Taxonomy" id="4639"/>
    <lineage>
        <taxon>Eukaryota</taxon>
        <taxon>Viridiplantae</taxon>
        <taxon>Streptophyta</taxon>
        <taxon>Embryophyta</taxon>
        <taxon>Tracheophyta</taxon>
        <taxon>Spermatophyta</taxon>
        <taxon>Magnoliopsida</taxon>
        <taxon>Liliopsida</taxon>
        <taxon>Zingiberales</taxon>
        <taxon>Musaceae</taxon>
        <taxon>Ensete</taxon>
    </lineage>
</organism>
<dbReference type="Proteomes" id="UP000290560">
    <property type="component" value="Unassembled WGS sequence"/>
</dbReference>